<dbReference type="Proteomes" id="UP000305848">
    <property type="component" value="Unassembled WGS sequence"/>
</dbReference>
<comment type="caution">
    <text evidence="5">The sequence shown here is derived from an EMBL/GenBank/DDBJ whole genome shotgun (WGS) entry which is preliminary data.</text>
</comment>
<dbReference type="InterPro" id="IPR023227">
    <property type="entry name" value="SAM_OH_AdoTrfase_C_sf"/>
</dbReference>
<comment type="similarity">
    <text evidence="2">Belongs to the SAM hydrolase / SAM-dependent halogenase family.</text>
</comment>
<dbReference type="AlphaFoldDB" id="A0A4U3L0K5"/>
<evidence type="ECO:0000256" key="1">
    <source>
        <dbReference type="ARBA" id="ARBA00022691"/>
    </source>
</evidence>
<organism evidence="5 6">
    <name type="scientific">Ilyomonas limi</name>
    <dbReference type="NCBI Taxonomy" id="2575867"/>
    <lineage>
        <taxon>Bacteria</taxon>
        <taxon>Pseudomonadati</taxon>
        <taxon>Bacteroidota</taxon>
        <taxon>Chitinophagia</taxon>
        <taxon>Chitinophagales</taxon>
        <taxon>Chitinophagaceae</taxon>
        <taxon>Ilyomonas</taxon>
    </lineage>
</organism>
<reference evidence="5 6" key="1">
    <citation type="submission" date="2019-05" db="EMBL/GenBank/DDBJ databases">
        <title>Panacibacter sp. strain 17mud1-8 Genome sequencing and assembly.</title>
        <authorList>
            <person name="Chhetri G."/>
        </authorList>
    </citation>
    <scope>NUCLEOTIDE SEQUENCE [LARGE SCALE GENOMIC DNA]</scope>
    <source>
        <strain evidence="5 6">17mud1-8</strain>
    </source>
</reference>
<feature type="domain" description="S-adenosyl-l-methionine hydroxide adenosyltransferase N-terminal" evidence="3">
    <location>
        <begin position="5"/>
        <end position="145"/>
    </location>
</feature>
<dbReference type="InterPro" id="IPR023228">
    <property type="entry name" value="SAM_OH_AdoTrfase_N_sf"/>
</dbReference>
<dbReference type="RefSeq" id="WP_137262823.1">
    <property type="nucleotide sequence ID" value="NZ_SZQL01000013.1"/>
</dbReference>
<accession>A0A4U3L0K5</accession>
<evidence type="ECO:0000256" key="2">
    <source>
        <dbReference type="ARBA" id="ARBA00024035"/>
    </source>
</evidence>
<dbReference type="PANTHER" id="PTHR35092:SF1">
    <property type="entry name" value="CHLORINASE MJ1651"/>
    <property type="match status" value="1"/>
</dbReference>
<keyword evidence="1" id="KW-0949">S-adenosyl-L-methionine</keyword>
<keyword evidence="6" id="KW-1185">Reference proteome</keyword>
<dbReference type="EMBL" id="SZQL01000013">
    <property type="protein sequence ID" value="TKK67006.1"/>
    <property type="molecule type" value="Genomic_DNA"/>
</dbReference>
<dbReference type="SUPFAM" id="SSF101852">
    <property type="entry name" value="Bacterial fluorinating enzyme, C-terminal domain"/>
    <property type="match status" value="1"/>
</dbReference>
<dbReference type="PIRSF" id="PIRSF006779">
    <property type="entry name" value="UCP006779"/>
    <property type="match status" value="1"/>
</dbReference>
<dbReference type="PANTHER" id="PTHR35092">
    <property type="entry name" value="CHLORINASE MJ1651"/>
    <property type="match status" value="1"/>
</dbReference>
<dbReference type="InterPro" id="IPR002747">
    <property type="entry name" value="SAM_OH_AdoTrfase"/>
</dbReference>
<protein>
    <submittedName>
        <fullName evidence="5">SAM-dependent chlorinase/fluorinase</fullName>
    </submittedName>
</protein>
<evidence type="ECO:0000259" key="3">
    <source>
        <dbReference type="Pfam" id="PF01887"/>
    </source>
</evidence>
<dbReference type="InterPro" id="IPR046469">
    <property type="entry name" value="SAM_HAT_N"/>
</dbReference>
<gene>
    <name evidence="5" type="ORF">FC093_16035</name>
</gene>
<proteinExistence type="inferred from homology"/>
<feature type="domain" description="S-adenosyl-l-methionine hydroxide adenosyltransferase C-terminal" evidence="4">
    <location>
        <begin position="168"/>
        <end position="247"/>
    </location>
</feature>
<sequence length="280" mass="31078">MPIATLSTDIGTIDYLSGAIKGQLLTAHPALNIVDVTHTLSPSNYQQTAYICSNAYKYFPPGTLHILIINLFETSPDKVLFAEYNNQYIICPDNGILTMITGAKPEKVYAVAVQPGSNIGTLHYTQTVAKAIGKILGGTSITDIGQPVNHIVEKYPLRSTIGTNWIEGQIIFIDHFENVVVNITREEFEEHRKGRDFKIEFMRGEVISSLSENYAAVSPGEKLAWFNASGLLEIAINKGNMAGLFGLYSYASEAAQSAAMHHKYFYQTVRIYFESQRLEE</sequence>
<dbReference type="Gene3D" id="3.40.50.10790">
    <property type="entry name" value="S-adenosyl-l-methionine hydroxide adenosyltransferase, N-terminal"/>
    <property type="match status" value="1"/>
</dbReference>
<evidence type="ECO:0000313" key="5">
    <source>
        <dbReference type="EMBL" id="TKK67006.1"/>
    </source>
</evidence>
<evidence type="ECO:0000313" key="6">
    <source>
        <dbReference type="Proteomes" id="UP000305848"/>
    </source>
</evidence>
<dbReference type="Gene3D" id="2.40.30.90">
    <property type="entry name" value="Bacterial fluorinating enzyme like"/>
    <property type="match status" value="1"/>
</dbReference>
<name>A0A4U3L0K5_9BACT</name>
<dbReference type="SUPFAM" id="SSF102522">
    <property type="entry name" value="Bacterial fluorinating enzyme, N-terminal domain"/>
    <property type="match status" value="1"/>
</dbReference>
<evidence type="ECO:0000259" key="4">
    <source>
        <dbReference type="Pfam" id="PF20257"/>
    </source>
</evidence>
<dbReference type="Pfam" id="PF01887">
    <property type="entry name" value="SAM_HAT_N"/>
    <property type="match status" value="1"/>
</dbReference>
<dbReference type="OrthoDB" id="9792195at2"/>
<dbReference type="Pfam" id="PF20257">
    <property type="entry name" value="SAM_HAT_C"/>
    <property type="match status" value="1"/>
</dbReference>
<dbReference type="InterPro" id="IPR046470">
    <property type="entry name" value="SAM_HAT_C"/>
</dbReference>